<evidence type="ECO:0000313" key="3">
    <source>
        <dbReference type="Proteomes" id="UP000290942"/>
    </source>
</evidence>
<dbReference type="EMBL" id="LR214970">
    <property type="protein sequence ID" value="VEU61124.1"/>
    <property type="molecule type" value="Genomic_DNA"/>
</dbReference>
<keyword evidence="2" id="KW-0378">Hydrolase</keyword>
<name>A0A449AA88_9BACT</name>
<dbReference type="SUPFAM" id="SSF56784">
    <property type="entry name" value="HAD-like"/>
    <property type="match status" value="1"/>
</dbReference>
<dbReference type="EC" id="3.1.3.-" evidence="2"/>
<evidence type="ECO:0000256" key="1">
    <source>
        <dbReference type="ARBA" id="ARBA00001946"/>
    </source>
</evidence>
<reference evidence="2 3" key="1">
    <citation type="submission" date="2019-01" db="EMBL/GenBank/DDBJ databases">
        <authorList>
            <consortium name="Pathogen Informatics"/>
        </authorList>
    </citation>
    <scope>NUCLEOTIDE SEQUENCE [LARGE SCALE GENOMIC DNA]</scope>
    <source>
        <strain evidence="2 3">NCTC10122</strain>
    </source>
</reference>
<dbReference type="InterPro" id="IPR036412">
    <property type="entry name" value="HAD-like_sf"/>
</dbReference>
<protein>
    <submittedName>
        <fullName evidence="2">COF family HAD hydrolase protein</fullName>
        <ecNumber evidence="2">3.1.3.-</ecNumber>
    </submittedName>
</protein>
<proteinExistence type="predicted"/>
<organism evidence="2 3">
    <name type="scientific">Mycoplasmopsis bovigenitalium</name>
    <dbReference type="NCBI Taxonomy" id="2112"/>
    <lineage>
        <taxon>Bacteria</taxon>
        <taxon>Bacillati</taxon>
        <taxon>Mycoplasmatota</taxon>
        <taxon>Mycoplasmoidales</taxon>
        <taxon>Metamycoplasmataceae</taxon>
        <taxon>Mycoplasmopsis</taxon>
    </lineage>
</organism>
<gene>
    <name evidence="2" type="primary">ywpJ_2</name>
    <name evidence="2" type="ORF">NCTC10122_00716</name>
</gene>
<dbReference type="InterPro" id="IPR006379">
    <property type="entry name" value="HAD-SF_hydro_IIB"/>
</dbReference>
<dbReference type="GO" id="GO:0016791">
    <property type="term" value="F:phosphatase activity"/>
    <property type="evidence" value="ECO:0007669"/>
    <property type="project" value="UniProtKB-ARBA"/>
</dbReference>
<dbReference type="PANTHER" id="PTHR10000:SF8">
    <property type="entry name" value="HAD SUPERFAMILY HYDROLASE-LIKE, TYPE 3"/>
    <property type="match status" value="1"/>
</dbReference>
<accession>A0A449AA88</accession>
<dbReference type="PANTHER" id="PTHR10000">
    <property type="entry name" value="PHOSPHOSERINE PHOSPHATASE"/>
    <property type="match status" value="1"/>
</dbReference>
<dbReference type="GO" id="GO:0005829">
    <property type="term" value="C:cytosol"/>
    <property type="evidence" value="ECO:0007669"/>
    <property type="project" value="TreeGrafter"/>
</dbReference>
<dbReference type="AlphaFoldDB" id="A0A449AA88"/>
<dbReference type="InterPro" id="IPR023214">
    <property type="entry name" value="HAD_sf"/>
</dbReference>
<dbReference type="Gene3D" id="3.30.1240.10">
    <property type="match status" value="1"/>
</dbReference>
<dbReference type="NCBIfam" id="TIGR01484">
    <property type="entry name" value="HAD-SF-IIB"/>
    <property type="match status" value="1"/>
</dbReference>
<evidence type="ECO:0000313" key="2">
    <source>
        <dbReference type="EMBL" id="VEU61124.1"/>
    </source>
</evidence>
<dbReference type="Proteomes" id="UP000290942">
    <property type="component" value="Chromosome"/>
</dbReference>
<comment type="cofactor">
    <cofactor evidence="1">
        <name>Mg(2+)</name>
        <dbReference type="ChEBI" id="CHEBI:18420"/>
    </cofactor>
</comment>
<dbReference type="Pfam" id="PF08282">
    <property type="entry name" value="Hydrolase_3"/>
    <property type="match status" value="1"/>
</dbReference>
<sequence>MNKLTYFIDLDGTLFDTNGVNKVSLKNQYAILIMKNFANVVLSTGRSYQDLRVKQVMNQLAINDVICSSGAELYIDNKLVFSTKIELETVLKIIEFANKNKISFMVYDENGDHLFLNNNFVWWLANKFLRKWIKTIDISKNFDINNFTNINKFSFGFLSVFKTKKMLKKLQAFLGDKINAYISTRGHVIEITDKKANKALATEQYLSIKQIELQNTIHIGDSMTDACLKGYVGKLVAMGNSPAGFKRIADEVAPKNKRAGIHKYLIKK</sequence>
<dbReference type="Gene3D" id="3.40.50.1000">
    <property type="entry name" value="HAD superfamily/HAD-like"/>
    <property type="match status" value="1"/>
</dbReference>
<dbReference type="GO" id="GO:0000287">
    <property type="term" value="F:magnesium ion binding"/>
    <property type="evidence" value="ECO:0007669"/>
    <property type="project" value="TreeGrafter"/>
</dbReference>
<dbReference type="RefSeq" id="WP_129687924.1">
    <property type="nucleotide sequence ID" value="NZ_LR214970.1"/>
</dbReference>